<feature type="binding site" description="covalent" evidence="4">
    <location>
        <position position="70"/>
    </location>
    <ligand>
        <name>heme c</name>
        <dbReference type="ChEBI" id="CHEBI:61717"/>
        <label>1</label>
    </ligand>
</feature>
<dbReference type="GO" id="GO:0016020">
    <property type="term" value="C:membrane"/>
    <property type="evidence" value="ECO:0007669"/>
    <property type="project" value="InterPro"/>
</dbReference>
<keyword evidence="3 5" id="KW-0408">Iron</keyword>
<feature type="binding site" description="covalent" evidence="4">
    <location>
        <position position="216"/>
    </location>
    <ligand>
        <name>heme c</name>
        <dbReference type="ChEBI" id="CHEBI:61717"/>
        <label>2</label>
    </ligand>
</feature>
<evidence type="ECO:0000256" key="3">
    <source>
        <dbReference type="ARBA" id="ARBA00023004"/>
    </source>
</evidence>
<evidence type="ECO:0000256" key="1">
    <source>
        <dbReference type="ARBA" id="ARBA00022617"/>
    </source>
</evidence>
<organism evidence="7 8">
    <name type="scientific">Limnohabitans radicicola</name>
    <dbReference type="NCBI Taxonomy" id="2771427"/>
    <lineage>
        <taxon>Bacteria</taxon>
        <taxon>Pseudomonadati</taxon>
        <taxon>Pseudomonadota</taxon>
        <taxon>Betaproteobacteria</taxon>
        <taxon>Burkholderiales</taxon>
        <taxon>Comamonadaceae</taxon>
        <taxon>Limnohabitans</taxon>
    </lineage>
</organism>
<evidence type="ECO:0000256" key="5">
    <source>
        <dbReference type="PIRSR" id="PIRSR000018-51"/>
    </source>
</evidence>
<keyword evidence="8" id="KW-1185">Reference proteome</keyword>
<dbReference type="InterPro" id="IPR036909">
    <property type="entry name" value="Cyt_c-like_dom_sf"/>
</dbReference>
<reference evidence="7" key="1">
    <citation type="submission" date="2020-09" db="EMBL/GenBank/DDBJ databases">
        <title>Genome seq and assembly of Limnohabitants sp.</title>
        <authorList>
            <person name="Chhetri G."/>
        </authorList>
    </citation>
    <scope>NUCLEOTIDE SEQUENCE</scope>
    <source>
        <strain evidence="7">JUR4</strain>
    </source>
</reference>
<evidence type="ECO:0000313" key="7">
    <source>
        <dbReference type="EMBL" id="MBD8050481.1"/>
    </source>
</evidence>
<dbReference type="AlphaFoldDB" id="A0A927ILT5"/>
<feature type="binding site" description="axial binding residue" evidence="5">
    <location>
        <position position="220"/>
    </location>
    <ligand>
        <name>heme c</name>
        <dbReference type="ChEBI" id="CHEBI:61717"/>
        <label>2</label>
    </ligand>
    <ligandPart>
        <name>Fe</name>
        <dbReference type="ChEBI" id="CHEBI:18248"/>
    </ligandPart>
</feature>
<feature type="binding site" description="covalent" evidence="4">
    <location>
        <position position="73"/>
    </location>
    <ligand>
        <name>heme c</name>
        <dbReference type="ChEBI" id="CHEBI:61717"/>
        <label>1</label>
    </ligand>
</feature>
<feature type="domain" description="Cytochrome c" evidence="6">
    <location>
        <begin position="201"/>
        <end position="311"/>
    </location>
</feature>
<dbReference type="GO" id="GO:0016614">
    <property type="term" value="F:oxidoreductase activity, acting on CH-OH group of donors"/>
    <property type="evidence" value="ECO:0007669"/>
    <property type="project" value="InterPro"/>
</dbReference>
<dbReference type="RefSeq" id="WP_191818991.1">
    <property type="nucleotide sequence ID" value="NZ_JACYFT010000002.1"/>
</dbReference>
<accession>A0A927ILT5</accession>
<dbReference type="GO" id="GO:0020037">
    <property type="term" value="F:heme binding"/>
    <property type="evidence" value="ECO:0007669"/>
    <property type="project" value="InterPro"/>
</dbReference>
<dbReference type="InterPro" id="IPR014353">
    <property type="entry name" value="Membr-bd_ADH_cyt_c"/>
</dbReference>
<evidence type="ECO:0000256" key="2">
    <source>
        <dbReference type="ARBA" id="ARBA00022723"/>
    </source>
</evidence>
<evidence type="ECO:0000259" key="6">
    <source>
        <dbReference type="PROSITE" id="PS51007"/>
    </source>
</evidence>
<feature type="binding site" description="covalent" evidence="4">
    <location>
        <position position="346"/>
    </location>
    <ligand>
        <name>heme c</name>
        <dbReference type="ChEBI" id="CHEBI:61717"/>
        <label>3</label>
    </ligand>
</feature>
<dbReference type="SUPFAM" id="SSF46626">
    <property type="entry name" value="Cytochrome c"/>
    <property type="match status" value="3"/>
</dbReference>
<sequence>MSSAAHTPRSTLLRTSGRLLLAGLALLVAAVVWDNWGDLLSSPAAAPTASSPATPETLQRGQYLVQAGNCIACHSDRGRPQLAGGRAIETPFGPVYSSNLTPDPDTGLGRWSAQDFWQALHHGRSRSGRLLTPAFPYEHTSVIIREDSDAMFAWLQSQSPVQQAQPPHELTWPLGTQAALAVWRSLFFSPAPFAPDARQSAEWNRGAYLVQGLGHCAACHSARNALGATAGVSDLSGGLMPVVNWYAPDLTNDRETGLASTPLTDVVRLLRTGTNGQAQTSGPMSEVVQHSLQHLSQADVQAMAVYLQSRAQASTTATAPATAPVRIPSTVAERGLKVYDRHCATCHGEQGQGAPGIYPALAGNRAVLLGEPTNLVQALLYGGYGPATAGHPRPYGMPPFVLELDDRDIAAVLTHIRSQWGNQANEVTPLQVNRIRAASAQ</sequence>
<keyword evidence="1 4" id="KW-0349">Heme</keyword>
<protein>
    <submittedName>
        <fullName evidence="7">Cytochrome c</fullName>
    </submittedName>
</protein>
<comment type="caution">
    <text evidence="7">The sequence shown here is derived from an EMBL/GenBank/DDBJ whole genome shotgun (WGS) entry which is preliminary data.</text>
</comment>
<comment type="cofactor">
    <cofactor evidence="4">
        <name>heme c</name>
        <dbReference type="ChEBI" id="CHEBI:61717"/>
    </cofactor>
    <text evidence="4">Binds 3 heme c groups covalently per subunit.</text>
</comment>
<dbReference type="GO" id="GO:0005506">
    <property type="term" value="F:iron ion binding"/>
    <property type="evidence" value="ECO:0007669"/>
    <property type="project" value="InterPro"/>
</dbReference>
<proteinExistence type="predicted"/>
<dbReference type="GO" id="GO:0009055">
    <property type="term" value="F:electron transfer activity"/>
    <property type="evidence" value="ECO:0007669"/>
    <property type="project" value="InterPro"/>
</dbReference>
<name>A0A927ILT5_9BURK</name>
<dbReference type="InterPro" id="IPR051459">
    <property type="entry name" value="Cytochrome_c-type_DH"/>
</dbReference>
<dbReference type="Proteomes" id="UP000647424">
    <property type="component" value="Unassembled WGS sequence"/>
</dbReference>
<feature type="binding site" description="covalent" evidence="4">
    <location>
        <position position="343"/>
    </location>
    <ligand>
        <name>heme c</name>
        <dbReference type="ChEBI" id="CHEBI:61717"/>
        <label>3</label>
    </ligand>
</feature>
<evidence type="ECO:0000313" key="8">
    <source>
        <dbReference type="Proteomes" id="UP000647424"/>
    </source>
</evidence>
<dbReference type="EMBL" id="JACYFT010000002">
    <property type="protein sequence ID" value="MBD8050481.1"/>
    <property type="molecule type" value="Genomic_DNA"/>
</dbReference>
<dbReference type="Pfam" id="PF00034">
    <property type="entry name" value="Cytochrom_C"/>
    <property type="match status" value="1"/>
</dbReference>
<dbReference type="PROSITE" id="PS51007">
    <property type="entry name" value="CYTC"/>
    <property type="match status" value="3"/>
</dbReference>
<feature type="binding site" description="axial binding residue" evidence="5">
    <location>
        <position position="347"/>
    </location>
    <ligand>
        <name>heme c</name>
        <dbReference type="ChEBI" id="CHEBI:61717"/>
        <label>3</label>
    </ligand>
    <ligandPart>
        <name>Fe</name>
        <dbReference type="ChEBI" id="CHEBI:18248"/>
    </ligandPart>
</feature>
<gene>
    <name evidence="7" type="ORF">IC609_07985</name>
</gene>
<dbReference type="PANTHER" id="PTHR35008:SF4">
    <property type="entry name" value="BLL4482 PROTEIN"/>
    <property type="match status" value="1"/>
</dbReference>
<dbReference type="InterPro" id="IPR009056">
    <property type="entry name" value="Cyt_c-like_dom"/>
</dbReference>
<evidence type="ECO:0000256" key="4">
    <source>
        <dbReference type="PIRSR" id="PIRSR000018-50"/>
    </source>
</evidence>
<feature type="binding site" description="axial binding residue" evidence="5">
    <location>
        <position position="74"/>
    </location>
    <ligand>
        <name>heme c</name>
        <dbReference type="ChEBI" id="CHEBI:61717"/>
        <label>1</label>
    </ligand>
    <ligandPart>
        <name>Fe</name>
        <dbReference type="ChEBI" id="CHEBI:18248"/>
    </ligandPart>
</feature>
<keyword evidence="2 5" id="KW-0479">Metal-binding</keyword>
<dbReference type="PANTHER" id="PTHR35008">
    <property type="entry name" value="BLL4482 PROTEIN-RELATED"/>
    <property type="match status" value="1"/>
</dbReference>
<feature type="domain" description="Cytochrome c" evidence="6">
    <location>
        <begin position="330"/>
        <end position="420"/>
    </location>
</feature>
<dbReference type="Gene3D" id="1.10.760.10">
    <property type="entry name" value="Cytochrome c-like domain"/>
    <property type="match status" value="3"/>
</dbReference>
<feature type="binding site" description="covalent" evidence="4">
    <location>
        <position position="219"/>
    </location>
    <ligand>
        <name>heme c</name>
        <dbReference type="ChEBI" id="CHEBI:61717"/>
        <label>2</label>
    </ligand>
</feature>
<dbReference type="PIRSF" id="PIRSF000018">
    <property type="entry name" value="Mb_ADH_cyt_c"/>
    <property type="match status" value="1"/>
</dbReference>
<feature type="domain" description="Cytochrome c" evidence="6">
    <location>
        <begin position="56"/>
        <end position="159"/>
    </location>
</feature>